<feature type="domain" description="Tify" evidence="4">
    <location>
        <begin position="320"/>
        <end position="355"/>
    </location>
</feature>
<dbReference type="OrthoDB" id="1908882at2759"/>
<evidence type="ECO:0000256" key="1">
    <source>
        <dbReference type="ARBA" id="ARBA00008614"/>
    </source>
</evidence>
<reference evidence="6" key="1">
    <citation type="submission" date="2025-04" db="UniProtKB">
        <authorList>
            <consortium name="RefSeq"/>
        </authorList>
    </citation>
    <scope>IDENTIFICATION</scope>
    <source>
        <tissue evidence="7">Leaf</tissue>
    </source>
</reference>
<feature type="region of interest" description="Disordered" evidence="3">
    <location>
        <begin position="392"/>
        <end position="446"/>
    </location>
</feature>
<feature type="region of interest" description="Disordered" evidence="3">
    <location>
        <begin position="58"/>
        <end position="77"/>
    </location>
</feature>
<feature type="region of interest" description="Disordered" evidence="3">
    <location>
        <begin position="1"/>
        <end position="46"/>
    </location>
</feature>
<feature type="compositionally biased region" description="Polar residues" evidence="3">
    <location>
        <begin position="28"/>
        <end position="41"/>
    </location>
</feature>
<dbReference type="Proteomes" id="UP000827889">
    <property type="component" value="Chromosome 4"/>
</dbReference>
<dbReference type="RefSeq" id="XP_048133067.1">
    <property type="nucleotide sequence ID" value="XM_048277110.1"/>
</dbReference>
<comment type="domain">
    <text evidence="2">The jas domain is required for interaction with COI1.</text>
</comment>
<feature type="region of interest" description="Disordered" evidence="3">
    <location>
        <begin position="256"/>
        <end position="275"/>
    </location>
</feature>
<gene>
    <name evidence="6 7" type="primary">LOC115743444</name>
</gene>
<evidence type="ECO:0000313" key="5">
    <source>
        <dbReference type="Proteomes" id="UP000827889"/>
    </source>
</evidence>
<feature type="compositionally biased region" description="Polar residues" evidence="3">
    <location>
        <begin position="401"/>
        <end position="414"/>
    </location>
</feature>
<dbReference type="AlphaFoldDB" id="A0A8B8PGZ2"/>
<dbReference type="InterPro" id="IPR010399">
    <property type="entry name" value="Tify_dom"/>
</dbReference>
<evidence type="ECO:0000259" key="4">
    <source>
        <dbReference type="PROSITE" id="PS51320"/>
    </source>
</evidence>
<keyword evidence="5" id="KW-1185">Reference proteome</keyword>
<comment type="subcellular location">
    <subcellularLocation>
        <location evidence="2">Nucleus</location>
    </subcellularLocation>
</comment>
<dbReference type="PANTHER" id="PTHR33077:SF8">
    <property type="entry name" value="PROTEIN TIFY 8"/>
    <property type="match status" value="1"/>
</dbReference>
<keyword evidence="2" id="KW-0539">Nucleus</keyword>
<dbReference type="GO" id="GO:0005634">
    <property type="term" value="C:nucleus"/>
    <property type="evidence" value="ECO:0007669"/>
    <property type="project" value="UniProtKB-SubCell"/>
</dbReference>
<comment type="similarity">
    <text evidence="1 2">Belongs to the TIFY/JAZ family.</text>
</comment>
<evidence type="ECO:0000256" key="3">
    <source>
        <dbReference type="SAM" id="MobiDB-lite"/>
    </source>
</evidence>
<protein>
    <recommendedName>
        <fullName evidence="2">Protein TIFY</fullName>
    </recommendedName>
    <alternativeName>
        <fullName evidence="2">Jasmonate ZIM domain-containing protein</fullName>
    </alternativeName>
</protein>
<dbReference type="PANTHER" id="PTHR33077">
    <property type="entry name" value="PROTEIN TIFY 4A-RELATED-RELATED"/>
    <property type="match status" value="1"/>
</dbReference>
<evidence type="ECO:0000313" key="6">
    <source>
        <dbReference type="RefSeq" id="XP_030534075.1"/>
    </source>
</evidence>
<organism evidence="5 6">
    <name type="scientific">Rhodamnia argentea</name>
    <dbReference type="NCBI Taxonomy" id="178133"/>
    <lineage>
        <taxon>Eukaryota</taxon>
        <taxon>Viridiplantae</taxon>
        <taxon>Streptophyta</taxon>
        <taxon>Embryophyta</taxon>
        <taxon>Tracheophyta</taxon>
        <taxon>Spermatophyta</taxon>
        <taxon>Magnoliopsida</taxon>
        <taxon>eudicotyledons</taxon>
        <taxon>Gunneridae</taxon>
        <taxon>Pentapetalae</taxon>
        <taxon>rosids</taxon>
        <taxon>malvids</taxon>
        <taxon>Myrtales</taxon>
        <taxon>Myrtaceae</taxon>
        <taxon>Myrtoideae</taxon>
        <taxon>Myrteae</taxon>
        <taxon>Australasian group</taxon>
        <taxon>Rhodamnia</taxon>
    </lineage>
</organism>
<keyword evidence="2" id="KW-1184">Jasmonic acid signaling pathway</keyword>
<evidence type="ECO:0000313" key="7">
    <source>
        <dbReference type="RefSeq" id="XP_048133067.1"/>
    </source>
</evidence>
<accession>A0A8B8PGZ2</accession>
<dbReference type="GO" id="GO:0031347">
    <property type="term" value="P:regulation of defense response"/>
    <property type="evidence" value="ECO:0007669"/>
    <property type="project" value="UniProtKB-UniRule"/>
</dbReference>
<feature type="region of interest" description="Disordered" evidence="3">
    <location>
        <begin position="358"/>
        <end position="379"/>
    </location>
</feature>
<dbReference type="KEGG" id="rarg:115743444"/>
<feature type="compositionally biased region" description="Polar residues" evidence="3">
    <location>
        <begin position="96"/>
        <end position="106"/>
    </location>
</feature>
<dbReference type="PROSITE" id="PS51320">
    <property type="entry name" value="TIFY"/>
    <property type="match status" value="1"/>
</dbReference>
<feature type="region of interest" description="Disordered" evidence="3">
    <location>
        <begin position="82"/>
        <end position="106"/>
    </location>
</feature>
<dbReference type="GO" id="GO:2000022">
    <property type="term" value="P:regulation of jasmonic acid mediated signaling pathway"/>
    <property type="evidence" value="ECO:0007669"/>
    <property type="project" value="UniProtKB-UniRule"/>
</dbReference>
<evidence type="ECO:0000256" key="2">
    <source>
        <dbReference type="RuleBase" id="RU369065"/>
    </source>
</evidence>
<proteinExistence type="inferred from homology"/>
<sequence>MAVSVKMAHTNKPHIAGNGNGNGSGSGITNSEAPLQQQQQEVKPMFHDFLGMKIPDSQAAAAAAAGRGGEARLSEAASPAASLSAGASSGGGRGPISTTSDLGSERQVSNHFEGVPYYVPRSDGEISRRLAGSKRSTSDSAFIGSTREAMTQLGPDSNENLHLMKILRNGAGGERPRRSNEEEVFLGVQPLRQSSGSLILHPGSSSRNEATVSKWERPMPMNLGPAVQFPPRGGQYVPFVHNVPPNRFREVHPSPPVLSQSAADEGSRTGIKGPGILSSMNASTSTEKNLSAMLPSGIRAKTATLSTEPESFNPPSQPGLTSENRQMTIFYCGQAHVFDDVHPNKADVIMALAGSNGGSWSTTYSPKSGTRPTNESNVLTGENKASVAFSRDLHGKLPATADSSHGSGSGNRILNPSGGPRGHLIVKDTRKPLQVAERIPEEKVDP</sequence>
<dbReference type="Pfam" id="PF06200">
    <property type="entry name" value="tify"/>
    <property type="match status" value="1"/>
</dbReference>
<comment type="function">
    <text evidence="2">Repressor of jasmonate responses.</text>
</comment>
<name>A0A8B8PGZ2_9MYRT</name>
<dbReference type="InterPro" id="IPR040390">
    <property type="entry name" value="TIFY/JAZ"/>
</dbReference>
<dbReference type="RefSeq" id="XP_030534075.1">
    <property type="nucleotide sequence ID" value="XM_030678215.1"/>
</dbReference>
<dbReference type="SMART" id="SM00979">
    <property type="entry name" value="TIFY"/>
    <property type="match status" value="1"/>
</dbReference>
<dbReference type="GeneID" id="115743444"/>
<dbReference type="GO" id="GO:0009611">
    <property type="term" value="P:response to wounding"/>
    <property type="evidence" value="ECO:0007669"/>
    <property type="project" value="UniProtKB-UniRule"/>
</dbReference>